<accession>A0AC58UBL8</accession>
<keyword evidence="1" id="KW-1185">Reference proteome</keyword>
<reference evidence="2" key="2">
    <citation type="submission" date="2025-08" db="UniProtKB">
        <authorList>
            <consortium name="RefSeq"/>
        </authorList>
    </citation>
    <scope>IDENTIFICATION</scope>
    <source>
        <tissue evidence="2">Leaf</tissue>
    </source>
</reference>
<sequence>MEYLTRKLKNLQRNSDYNFHPKCAKMQIIQLSFVDDLLIFSRGDMRSIRLLMDCFNEFSRCSGMIANKDKSFIYIGGVSREMQEEILAVSEFAKGELSIKYLRVPLSYKQISILIKNVLFSIQVFWSQIFVLPEKIVKVIEATCRSFLWTGTTEISRRALLAWKKVSVKSWHIKRVKSINESDKLVFVYNGFEKVE</sequence>
<gene>
    <name evidence="2" type="primary">LOC142179890</name>
</gene>
<evidence type="ECO:0000313" key="2">
    <source>
        <dbReference type="RefSeq" id="XP_075106880.1"/>
    </source>
</evidence>
<protein>
    <submittedName>
        <fullName evidence="2">Uncharacterized protein LOC142179890</fullName>
    </submittedName>
</protein>
<dbReference type="Proteomes" id="UP000790787">
    <property type="component" value="Chromosome 4"/>
</dbReference>
<proteinExistence type="predicted"/>
<name>A0AC58UBL8_TOBAC</name>
<organism evidence="1 2">
    <name type="scientific">Nicotiana tabacum</name>
    <name type="common">Common tobacco</name>
    <dbReference type="NCBI Taxonomy" id="4097"/>
    <lineage>
        <taxon>Eukaryota</taxon>
        <taxon>Viridiplantae</taxon>
        <taxon>Streptophyta</taxon>
        <taxon>Embryophyta</taxon>
        <taxon>Tracheophyta</taxon>
        <taxon>Spermatophyta</taxon>
        <taxon>Magnoliopsida</taxon>
        <taxon>eudicotyledons</taxon>
        <taxon>Gunneridae</taxon>
        <taxon>Pentapetalae</taxon>
        <taxon>asterids</taxon>
        <taxon>lamiids</taxon>
        <taxon>Solanales</taxon>
        <taxon>Solanaceae</taxon>
        <taxon>Nicotianoideae</taxon>
        <taxon>Nicotianeae</taxon>
        <taxon>Nicotiana</taxon>
    </lineage>
</organism>
<dbReference type="RefSeq" id="XP_075106880.1">
    <property type="nucleotide sequence ID" value="XM_075250779.1"/>
</dbReference>
<reference evidence="1" key="1">
    <citation type="journal article" date="2014" name="Nat. Commun.">
        <title>The tobacco genome sequence and its comparison with those of tomato and potato.</title>
        <authorList>
            <person name="Sierro N."/>
            <person name="Battey J.N."/>
            <person name="Ouadi S."/>
            <person name="Bakaher N."/>
            <person name="Bovet L."/>
            <person name="Willig A."/>
            <person name="Goepfert S."/>
            <person name="Peitsch M.C."/>
            <person name="Ivanov N.V."/>
        </authorList>
    </citation>
    <scope>NUCLEOTIDE SEQUENCE [LARGE SCALE GENOMIC DNA]</scope>
</reference>
<evidence type="ECO:0000313" key="1">
    <source>
        <dbReference type="Proteomes" id="UP000790787"/>
    </source>
</evidence>